<name>A0A328BP97_9CAUL</name>
<dbReference type="CDD" id="cd00198">
    <property type="entry name" value="vWFA"/>
    <property type="match status" value="1"/>
</dbReference>
<comment type="caution">
    <text evidence="2">The sequence shown here is derived from an EMBL/GenBank/DDBJ whole genome shotgun (WGS) entry which is preliminary data.</text>
</comment>
<evidence type="ECO:0000313" key="3">
    <source>
        <dbReference type="Proteomes" id="UP000249524"/>
    </source>
</evidence>
<protein>
    <recommendedName>
        <fullName evidence="1">VWFA domain-containing protein</fullName>
    </recommendedName>
</protein>
<dbReference type="AlphaFoldDB" id="A0A328BP97"/>
<gene>
    <name evidence="2" type="ORF">DJ019_02305</name>
</gene>
<feature type="domain" description="VWFA" evidence="1">
    <location>
        <begin position="147"/>
        <end position="518"/>
    </location>
</feature>
<reference evidence="2 3" key="1">
    <citation type="submission" date="2018-05" db="EMBL/GenBank/DDBJ databases">
        <authorList>
            <person name="Lanie J.A."/>
            <person name="Ng W.-L."/>
            <person name="Kazmierczak K.M."/>
            <person name="Andrzejewski T.M."/>
            <person name="Davidsen T.M."/>
            <person name="Wayne K.J."/>
            <person name="Tettelin H."/>
            <person name="Glass J.I."/>
            <person name="Rusch D."/>
            <person name="Podicherti R."/>
            <person name="Tsui H.-C.T."/>
            <person name="Winkler M.E."/>
        </authorList>
    </citation>
    <scope>NUCLEOTIDE SEQUENCE [LARGE SCALE GENOMIC DNA]</scope>
    <source>
        <strain evidence="2 3">BUT-10</strain>
    </source>
</reference>
<dbReference type="InterPro" id="IPR036465">
    <property type="entry name" value="vWFA_dom_sf"/>
</dbReference>
<organism evidence="2 3">
    <name type="scientific">Phenylobacterium kunshanense</name>
    <dbReference type="NCBI Taxonomy" id="1445034"/>
    <lineage>
        <taxon>Bacteria</taxon>
        <taxon>Pseudomonadati</taxon>
        <taxon>Pseudomonadota</taxon>
        <taxon>Alphaproteobacteria</taxon>
        <taxon>Caulobacterales</taxon>
        <taxon>Caulobacteraceae</taxon>
        <taxon>Phenylobacterium</taxon>
    </lineage>
</organism>
<dbReference type="InterPro" id="IPR028087">
    <property type="entry name" value="Tad_N"/>
</dbReference>
<dbReference type="SMART" id="SM00327">
    <property type="entry name" value="VWA"/>
    <property type="match status" value="1"/>
</dbReference>
<dbReference type="EMBL" id="QFYS01000001">
    <property type="protein sequence ID" value="RAK68867.1"/>
    <property type="molecule type" value="Genomic_DNA"/>
</dbReference>
<dbReference type="Proteomes" id="UP000249524">
    <property type="component" value="Unassembled WGS sequence"/>
</dbReference>
<sequence>MGLMSRSRIAGLRRLVRPLDDRGNVALVAALAMGPICVAGLGAMDLARVSSARSQLQDALDAAALAAARTNATTPEELKVAGDRYLKQNLRELSTDFELTSTSFTFGEKGEVVASARLEVTPFVAGLVTGGAMGVSASAEVVRADQKLEIALVLDTTGSMTEGSKLSDMKRAAKQFITFMEEVSEKAVEPDAIKIGLVPFANAVRVDESAYRYSTWIDQSGASPINNEIFTTSTGTQFANRFNLFSQLGTSWRGCVEMRKAPYDVQDTPPTTGATLYTPYFAPDEPDVQTSGYGRDYQNDYVPDNTSNSNWRVRQGMVNKYTGNRKGSMSTTFGPNRGCGVSRMMRLTTNYDSLRTAIDALSATGNTNIPIGMSWGWNIVAPHAPFADGAAYTEKGHKKVIVLMTDGDNTMDQRDTPNDGSYAGTGYIWQGRVLKANGAPLQQGASSEDRTAALDSRLALVCENMKAKGIDIYTVRVEVDSGSSQLLKTCATADDYFYDVRSSSDLTNVFQSIAGQIAALHLSK</sequence>
<dbReference type="SUPFAM" id="SSF53300">
    <property type="entry name" value="vWA-like"/>
    <property type="match status" value="1"/>
</dbReference>
<dbReference type="Pfam" id="PF13400">
    <property type="entry name" value="Tad"/>
    <property type="match status" value="1"/>
</dbReference>
<evidence type="ECO:0000259" key="1">
    <source>
        <dbReference type="SMART" id="SM00327"/>
    </source>
</evidence>
<dbReference type="Gene3D" id="3.40.50.410">
    <property type="entry name" value="von Willebrand factor, type A domain"/>
    <property type="match status" value="1"/>
</dbReference>
<evidence type="ECO:0000313" key="2">
    <source>
        <dbReference type="EMBL" id="RAK68867.1"/>
    </source>
</evidence>
<keyword evidence="3" id="KW-1185">Reference proteome</keyword>
<dbReference type="InterPro" id="IPR002035">
    <property type="entry name" value="VWF_A"/>
</dbReference>
<dbReference type="OrthoDB" id="7522752at2"/>
<proteinExistence type="predicted"/>
<accession>A0A328BP97</accession>